<dbReference type="AlphaFoldDB" id="A0AAD4GM57"/>
<comment type="caution">
    <text evidence="6">The sequence shown here is derived from an EMBL/GenBank/DDBJ whole genome shotgun (WGS) entry which is preliminary data.</text>
</comment>
<dbReference type="GO" id="GO:0005762">
    <property type="term" value="C:mitochondrial large ribosomal subunit"/>
    <property type="evidence" value="ECO:0007669"/>
    <property type="project" value="TreeGrafter"/>
</dbReference>
<dbReference type="InterPro" id="IPR026569">
    <property type="entry name" value="Ribosomal_bL28"/>
</dbReference>
<dbReference type="PANTHER" id="PTHR13528">
    <property type="entry name" value="39S RIBOSOMAL PROTEIN L28, MITOCHONDRIAL"/>
    <property type="match status" value="1"/>
</dbReference>
<name>A0AAD4GM57_BOLED</name>
<dbReference type="Pfam" id="PF00830">
    <property type="entry name" value="Ribosomal_L28"/>
    <property type="match status" value="1"/>
</dbReference>
<reference evidence="6" key="1">
    <citation type="submission" date="2019-10" db="EMBL/GenBank/DDBJ databases">
        <authorList>
            <consortium name="DOE Joint Genome Institute"/>
            <person name="Kuo A."/>
            <person name="Miyauchi S."/>
            <person name="Kiss E."/>
            <person name="Drula E."/>
            <person name="Kohler A."/>
            <person name="Sanchez-Garcia M."/>
            <person name="Andreopoulos B."/>
            <person name="Barry K.W."/>
            <person name="Bonito G."/>
            <person name="Buee M."/>
            <person name="Carver A."/>
            <person name="Chen C."/>
            <person name="Cichocki N."/>
            <person name="Clum A."/>
            <person name="Culley D."/>
            <person name="Crous P.W."/>
            <person name="Fauchery L."/>
            <person name="Girlanda M."/>
            <person name="Hayes R."/>
            <person name="Keri Z."/>
            <person name="LaButti K."/>
            <person name="Lipzen A."/>
            <person name="Lombard V."/>
            <person name="Magnuson J."/>
            <person name="Maillard F."/>
            <person name="Morin E."/>
            <person name="Murat C."/>
            <person name="Nolan M."/>
            <person name="Ohm R."/>
            <person name="Pangilinan J."/>
            <person name="Pereira M."/>
            <person name="Perotto S."/>
            <person name="Peter M."/>
            <person name="Riley R."/>
            <person name="Sitrit Y."/>
            <person name="Stielow B."/>
            <person name="Szollosi G."/>
            <person name="Zifcakova L."/>
            <person name="Stursova M."/>
            <person name="Spatafora J.W."/>
            <person name="Tedersoo L."/>
            <person name="Vaario L.-M."/>
            <person name="Yamada A."/>
            <person name="Yan M."/>
            <person name="Wang P."/>
            <person name="Xu J."/>
            <person name="Bruns T."/>
            <person name="Baldrian P."/>
            <person name="Vilgalys R."/>
            <person name="Henrissat B."/>
            <person name="Grigoriev I.V."/>
            <person name="Hibbett D."/>
            <person name="Nagy L.G."/>
            <person name="Martin F.M."/>
        </authorList>
    </citation>
    <scope>NUCLEOTIDE SEQUENCE</scope>
    <source>
        <strain evidence="6">BED1</strain>
    </source>
</reference>
<dbReference type="Gene3D" id="2.30.170.40">
    <property type="entry name" value="Ribosomal protein L28/L24"/>
    <property type="match status" value="1"/>
</dbReference>
<evidence type="ECO:0000313" key="7">
    <source>
        <dbReference type="Proteomes" id="UP001194468"/>
    </source>
</evidence>
<keyword evidence="3" id="KW-0687">Ribonucleoprotein</keyword>
<evidence type="ECO:0000256" key="2">
    <source>
        <dbReference type="ARBA" id="ARBA00022980"/>
    </source>
</evidence>
<keyword evidence="2" id="KW-0689">Ribosomal protein</keyword>
<feature type="compositionally biased region" description="Basic and acidic residues" evidence="5">
    <location>
        <begin position="131"/>
        <end position="141"/>
    </location>
</feature>
<protein>
    <recommendedName>
        <fullName evidence="4">Large ribosomal subunit protein bL28m</fullName>
    </recommendedName>
</protein>
<dbReference type="FunFam" id="2.30.170.40:FF:000003">
    <property type="entry name" value="54S ribosomal protein L24"/>
    <property type="match status" value="1"/>
</dbReference>
<evidence type="ECO:0000256" key="1">
    <source>
        <dbReference type="ARBA" id="ARBA00008760"/>
    </source>
</evidence>
<keyword evidence="7" id="KW-1185">Reference proteome</keyword>
<accession>A0AAD4GM57</accession>
<gene>
    <name evidence="6" type="ORF">L210DRAFT_3384733</name>
</gene>
<sequence length="162" mass="18178">MFPTHPIFSTLPAALSQPFKRATLGLFHGKSIQHGNNVPHSLKKTRRTWLPNVHTKTLESPLLARRVQVKVTARALRTINKHGGLDQYLLNTSPSLLGDEGMRLRLLVRERLDAQNALEARRAQRAAEVAAKEVAAREAAERRRRGSRRTRRDGGRARSRGG</sequence>
<evidence type="ECO:0000256" key="5">
    <source>
        <dbReference type="SAM" id="MobiDB-lite"/>
    </source>
</evidence>
<feature type="compositionally biased region" description="Basic residues" evidence="5">
    <location>
        <begin position="142"/>
        <end position="162"/>
    </location>
</feature>
<dbReference type="HAMAP" id="MF_00373">
    <property type="entry name" value="Ribosomal_bL28"/>
    <property type="match status" value="1"/>
</dbReference>
<comment type="similarity">
    <text evidence="1">Belongs to the bacterial ribosomal protein bL28 family.</text>
</comment>
<evidence type="ECO:0000313" key="6">
    <source>
        <dbReference type="EMBL" id="KAF8452483.1"/>
    </source>
</evidence>
<dbReference type="GO" id="GO:0003735">
    <property type="term" value="F:structural constituent of ribosome"/>
    <property type="evidence" value="ECO:0007669"/>
    <property type="project" value="InterPro"/>
</dbReference>
<reference evidence="6" key="2">
    <citation type="journal article" date="2020" name="Nat. Commun.">
        <title>Large-scale genome sequencing of mycorrhizal fungi provides insights into the early evolution of symbiotic traits.</title>
        <authorList>
            <person name="Miyauchi S."/>
            <person name="Kiss E."/>
            <person name="Kuo A."/>
            <person name="Drula E."/>
            <person name="Kohler A."/>
            <person name="Sanchez-Garcia M."/>
            <person name="Morin E."/>
            <person name="Andreopoulos B."/>
            <person name="Barry K.W."/>
            <person name="Bonito G."/>
            <person name="Buee M."/>
            <person name="Carver A."/>
            <person name="Chen C."/>
            <person name="Cichocki N."/>
            <person name="Clum A."/>
            <person name="Culley D."/>
            <person name="Crous P.W."/>
            <person name="Fauchery L."/>
            <person name="Girlanda M."/>
            <person name="Hayes R.D."/>
            <person name="Keri Z."/>
            <person name="LaButti K."/>
            <person name="Lipzen A."/>
            <person name="Lombard V."/>
            <person name="Magnuson J."/>
            <person name="Maillard F."/>
            <person name="Murat C."/>
            <person name="Nolan M."/>
            <person name="Ohm R.A."/>
            <person name="Pangilinan J."/>
            <person name="Pereira M.F."/>
            <person name="Perotto S."/>
            <person name="Peter M."/>
            <person name="Pfister S."/>
            <person name="Riley R."/>
            <person name="Sitrit Y."/>
            <person name="Stielow J.B."/>
            <person name="Szollosi G."/>
            <person name="Zifcakova L."/>
            <person name="Stursova M."/>
            <person name="Spatafora J.W."/>
            <person name="Tedersoo L."/>
            <person name="Vaario L.M."/>
            <person name="Yamada A."/>
            <person name="Yan M."/>
            <person name="Wang P."/>
            <person name="Xu J."/>
            <person name="Bruns T."/>
            <person name="Baldrian P."/>
            <person name="Vilgalys R."/>
            <person name="Dunand C."/>
            <person name="Henrissat B."/>
            <person name="Grigoriev I.V."/>
            <person name="Hibbett D."/>
            <person name="Nagy L.G."/>
            <person name="Martin F.M."/>
        </authorList>
    </citation>
    <scope>NUCLEOTIDE SEQUENCE</scope>
    <source>
        <strain evidence="6">BED1</strain>
    </source>
</reference>
<organism evidence="6 7">
    <name type="scientific">Boletus edulis BED1</name>
    <dbReference type="NCBI Taxonomy" id="1328754"/>
    <lineage>
        <taxon>Eukaryota</taxon>
        <taxon>Fungi</taxon>
        <taxon>Dikarya</taxon>
        <taxon>Basidiomycota</taxon>
        <taxon>Agaricomycotina</taxon>
        <taxon>Agaricomycetes</taxon>
        <taxon>Agaricomycetidae</taxon>
        <taxon>Boletales</taxon>
        <taxon>Boletineae</taxon>
        <taxon>Boletaceae</taxon>
        <taxon>Boletoideae</taxon>
        <taxon>Boletus</taxon>
    </lineage>
</organism>
<dbReference type="EMBL" id="WHUW01000001">
    <property type="protein sequence ID" value="KAF8452483.1"/>
    <property type="molecule type" value="Genomic_DNA"/>
</dbReference>
<evidence type="ECO:0000256" key="3">
    <source>
        <dbReference type="ARBA" id="ARBA00023274"/>
    </source>
</evidence>
<dbReference type="InterPro" id="IPR037147">
    <property type="entry name" value="Ribosomal_bL28_sf"/>
</dbReference>
<proteinExistence type="inferred from homology"/>
<dbReference type="PANTHER" id="PTHR13528:SF2">
    <property type="entry name" value="LARGE RIBOSOMAL SUBUNIT PROTEIN BL28M"/>
    <property type="match status" value="1"/>
</dbReference>
<evidence type="ECO:0000256" key="4">
    <source>
        <dbReference type="ARBA" id="ARBA00035269"/>
    </source>
</evidence>
<dbReference type="InterPro" id="IPR034704">
    <property type="entry name" value="Ribosomal_bL28/bL31-like_sf"/>
</dbReference>
<dbReference type="Proteomes" id="UP001194468">
    <property type="component" value="Unassembled WGS sequence"/>
</dbReference>
<dbReference type="SUPFAM" id="SSF143800">
    <property type="entry name" value="L28p-like"/>
    <property type="match status" value="1"/>
</dbReference>
<feature type="region of interest" description="Disordered" evidence="5">
    <location>
        <begin position="131"/>
        <end position="162"/>
    </location>
</feature>